<evidence type="ECO:0000313" key="4">
    <source>
        <dbReference type="Proteomes" id="UP000007494"/>
    </source>
</evidence>
<name>F0VB35_NEOCL</name>
<evidence type="ECO:0000313" key="3">
    <source>
        <dbReference type="EMBL" id="CEL68159.1"/>
    </source>
</evidence>
<feature type="transmembrane region" description="Helical" evidence="1">
    <location>
        <begin position="167"/>
        <end position="189"/>
    </location>
</feature>
<accession>F0VB35</accession>
<dbReference type="EMBL" id="FR823385">
    <property type="protein sequence ID" value="CBZ50857.1"/>
    <property type="molecule type" value="Genomic_DNA"/>
</dbReference>
<dbReference type="VEuPathDB" id="ToxoDB:NCLIV_039320"/>
<reference evidence="2" key="2">
    <citation type="submission" date="2011-03" db="EMBL/GenBank/DDBJ databases">
        <title>Comparative genomics and transcriptomics of Neospora caninum and Toxoplasma gondii.</title>
        <authorList>
            <person name="Reid A.J."/>
            <person name="Sohal A."/>
            <person name="Harris D."/>
            <person name="Quail M."/>
            <person name="Sanders M."/>
            <person name="Berriman M."/>
            <person name="Wastling J.M."/>
            <person name="Pain A."/>
        </authorList>
    </citation>
    <scope>NUCLEOTIDE SEQUENCE</scope>
    <source>
        <strain evidence="2">Liverpool</strain>
    </source>
</reference>
<dbReference type="GeneID" id="13441891"/>
<feature type="transmembrane region" description="Helical" evidence="1">
    <location>
        <begin position="131"/>
        <end position="155"/>
    </location>
</feature>
<dbReference type="eggNOG" id="ENOG502R0E2">
    <property type="taxonomic scope" value="Eukaryota"/>
</dbReference>
<keyword evidence="1" id="KW-0812">Transmembrane</keyword>
<gene>
    <name evidence="3" type="ORF">BN1204_039320</name>
    <name evidence="2" type="ORF">NCLIV_039320</name>
</gene>
<sequence>MQEPSTRCHQYMLFFACSYYAVQVCIAIKTERPLHALQYVLSVALILERLLNAPSQLFMTCLRFTVFAVPDTFAGAARLFRHRLRPLQVCLGPYLPILVTWREIPHLGAEMPRSGSIEWVTISFGGLSLSVLWTALTFYSLFTLRVVGGVLLLWISLTTTTSQNAYLLLLDPCFVLTLGLHFVSAVFCWQVMQALHCRVGETTRLEQQTPTKVLPE</sequence>
<dbReference type="RefSeq" id="XP_003880890.1">
    <property type="nucleotide sequence ID" value="XM_003880841.1"/>
</dbReference>
<protein>
    <submittedName>
        <fullName evidence="2">Uncharacterized protein</fullName>
    </submittedName>
</protein>
<evidence type="ECO:0000256" key="1">
    <source>
        <dbReference type="SAM" id="Phobius"/>
    </source>
</evidence>
<dbReference type="EMBL" id="LN714484">
    <property type="protein sequence ID" value="CEL68159.1"/>
    <property type="molecule type" value="Genomic_DNA"/>
</dbReference>
<proteinExistence type="predicted"/>
<keyword evidence="1" id="KW-0472">Membrane</keyword>
<dbReference type="OMA" id="TWREIPH"/>
<dbReference type="AlphaFoldDB" id="F0VB35"/>
<reference evidence="2" key="1">
    <citation type="submission" date="2011-02" db="EMBL/GenBank/DDBJ databases">
        <authorList>
            <person name="Aslett M."/>
        </authorList>
    </citation>
    <scope>NUCLEOTIDE SEQUENCE</scope>
    <source>
        <strain evidence="2">Liverpool</strain>
    </source>
</reference>
<dbReference type="Proteomes" id="UP000007494">
    <property type="component" value="Chromosome IX"/>
</dbReference>
<dbReference type="InParanoid" id="F0VB35"/>
<evidence type="ECO:0000313" key="2">
    <source>
        <dbReference type="EMBL" id="CBZ50857.1"/>
    </source>
</evidence>
<reference evidence="3" key="4">
    <citation type="journal article" date="2015" name="PLoS ONE">
        <title>Comprehensive Evaluation of Toxoplasma gondii VEG and Neospora caninum LIV Genomes with Tachyzoite Stage Transcriptome and Proteome Defines Novel Transcript Features.</title>
        <authorList>
            <person name="Ramaprasad A."/>
            <person name="Mourier T."/>
            <person name="Naeem R."/>
            <person name="Malas T.B."/>
            <person name="Moussa E."/>
            <person name="Panigrahi A."/>
            <person name="Vermont S.J."/>
            <person name="Otto T.D."/>
            <person name="Wastling J."/>
            <person name="Pain A."/>
        </authorList>
    </citation>
    <scope>NUCLEOTIDE SEQUENCE</scope>
    <source>
        <strain evidence="3">Liverpool</strain>
    </source>
</reference>
<dbReference type="OrthoDB" id="332231at2759"/>
<keyword evidence="4" id="KW-1185">Reference proteome</keyword>
<organism evidence="2 4">
    <name type="scientific">Neospora caninum (strain Liverpool)</name>
    <dbReference type="NCBI Taxonomy" id="572307"/>
    <lineage>
        <taxon>Eukaryota</taxon>
        <taxon>Sar</taxon>
        <taxon>Alveolata</taxon>
        <taxon>Apicomplexa</taxon>
        <taxon>Conoidasida</taxon>
        <taxon>Coccidia</taxon>
        <taxon>Eucoccidiorida</taxon>
        <taxon>Eimeriorina</taxon>
        <taxon>Sarcocystidae</taxon>
        <taxon>Neospora</taxon>
    </lineage>
</organism>
<keyword evidence="1" id="KW-1133">Transmembrane helix</keyword>
<reference evidence="4" key="3">
    <citation type="journal article" date="2012" name="PLoS Pathog.">
        <title>Comparative genomics of the apicomplexan parasites Toxoplasma gondii and Neospora caninum: Coccidia differing in host range and transmission strategy.</title>
        <authorList>
            <person name="Reid A.J."/>
            <person name="Vermont S.J."/>
            <person name="Cotton J.A."/>
            <person name="Harris D."/>
            <person name="Hill-Cawthorne G.A."/>
            <person name="Konen-Waisman S."/>
            <person name="Latham S.M."/>
            <person name="Mourier T."/>
            <person name="Norton R."/>
            <person name="Quail M.A."/>
            <person name="Sanders M."/>
            <person name="Shanmugam D."/>
            <person name="Sohal A."/>
            <person name="Wasmuth J.D."/>
            <person name="Brunk B."/>
            <person name="Grigg M.E."/>
            <person name="Howard J.C."/>
            <person name="Parkinson J."/>
            <person name="Roos D.S."/>
            <person name="Trees A.J."/>
            <person name="Berriman M."/>
            <person name="Pain A."/>
            <person name="Wastling J.M."/>
        </authorList>
    </citation>
    <scope>NUCLEOTIDE SEQUENCE [LARGE SCALE GENOMIC DNA]</scope>
    <source>
        <strain evidence="4">Liverpool</strain>
    </source>
</reference>